<name>A0A6A5W498_9PLEO</name>
<dbReference type="InterPro" id="IPR036047">
    <property type="entry name" value="F-box-like_dom_sf"/>
</dbReference>
<dbReference type="PROSITE" id="PS50181">
    <property type="entry name" value="FBOX"/>
    <property type="match status" value="1"/>
</dbReference>
<protein>
    <recommendedName>
        <fullName evidence="1">F-box domain-containing protein</fullName>
    </recommendedName>
</protein>
<feature type="non-terminal residue" evidence="2">
    <location>
        <position position="145"/>
    </location>
</feature>
<dbReference type="SUPFAM" id="SSF81383">
    <property type="entry name" value="F-box domain"/>
    <property type="match status" value="1"/>
</dbReference>
<dbReference type="Pfam" id="PF12937">
    <property type="entry name" value="F-box-like"/>
    <property type="match status" value="1"/>
</dbReference>
<gene>
    <name evidence="2" type="ORF">P154DRAFT_399752</name>
</gene>
<dbReference type="EMBL" id="ML977649">
    <property type="protein sequence ID" value="KAF1994921.1"/>
    <property type="molecule type" value="Genomic_DNA"/>
</dbReference>
<accession>A0A6A5W498</accession>
<dbReference type="AlphaFoldDB" id="A0A6A5W498"/>
<dbReference type="CDD" id="cd09917">
    <property type="entry name" value="F-box_SF"/>
    <property type="match status" value="1"/>
</dbReference>
<organism evidence="2 3">
    <name type="scientific">Amniculicola lignicola CBS 123094</name>
    <dbReference type="NCBI Taxonomy" id="1392246"/>
    <lineage>
        <taxon>Eukaryota</taxon>
        <taxon>Fungi</taxon>
        <taxon>Dikarya</taxon>
        <taxon>Ascomycota</taxon>
        <taxon>Pezizomycotina</taxon>
        <taxon>Dothideomycetes</taxon>
        <taxon>Pleosporomycetidae</taxon>
        <taxon>Pleosporales</taxon>
        <taxon>Amniculicolaceae</taxon>
        <taxon>Amniculicola</taxon>
    </lineage>
</organism>
<feature type="domain" description="F-box" evidence="1">
    <location>
        <begin position="3"/>
        <end position="48"/>
    </location>
</feature>
<evidence type="ECO:0000313" key="2">
    <source>
        <dbReference type="EMBL" id="KAF1994921.1"/>
    </source>
</evidence>
<sequence>MAHSPFLRLPVELHRDIFDYLEIQDKARLQSTSRYFATLTKPLTYEDFLAAECKPWAISKQLYACKGCASFRHLSRFTDDMRKGKRGRHGEEANTRYCVKCGVDRHIYTPGTKFAILGQPWVVCKQCVVFTDQVGCRGSCSQCRP</sequence>
<dbReference type="InterPro" id="IPR001810">
    <property type="entry name" value="F-box_dom"/>
</dbReference>
<dbReference type="OrthoDB" id="5281164at2759"/>
<evidence type="ECO:0000259" key="1">
    <source>
        <dbReference type="PROSITE" id="PS50181"/>
    </source>
</evidence>
<reference evidence="2" key="1">
    <citation type="journal article" date="2020" name="Stud. Mycol.">
        <title>101 Dothideomycetes genomes: a test case for predicting lifestyles and emergence of pathogens.</title>
        <authorList>
            <person name="Haridas S."/>
            <person name="Albert R."/>
            <person name="Binder M."/>
            <person name="Bloem J."/>
            <person name="Labutti K."/>
            <person name="Salamov A."/>
            <person name="Andreopoulos B."/>
            <person name="Baker S."/>
            <person name="Barry K."/>
            <person name="Bills G."/>
            <person name="Bluhm B."/>
            <person name="Cannon C."/>
            <person name="Castanera R."/>
            <person name="Culley D."/>
            <person name="Daum C."/>
            <person name="Ezra D."/>
            <person name="Gonzalez J."/>
            <person name="Henrissat B."/>
            <person name="Kuo A."/>
            <person name="Liang C."/>
            <person name="Lipzen A."/>
            <person name="Lutzoni F."/>
            <person name="Magnuson J."/>
            <person name="Mondo S."/>
            <person name="Nolan M."/>
            <person name="Ohm R."/>
            <person name="Pangilinan J."/>
            <person name="Park H.-J."/>
            <person name="Ramirez L."/>
            <person name="Alfaro M."/>
            <person name="Sun H."/>
            <person name="Tritt A."/>
            <person name="Yoshinaga Y."/>
            <person name="Zwiers L.-H."/>
            <person name="Turgeon B."/>
            <person name="Goodwin S."/>
            <person name="Spatafora J."/>
            <person name="Crous P."/>
            <person name="Grigoriev I."/>
        </authorList>
    </citation>
    <scope>NUCLEOTIDE SEQUENCE</scope>
    <source>
        <strain evidence="2">CBS 123094</strain>
    </source>
</reference>
<evidence type="ECO:0000313" key="3">
    <source>
        <dbReference type="Proteomes" id="UP000799779"/>
    </source>
</evidence>
<proteinExistence type="predicted"/>
<dbReference type="Proteomes" id="UP000799779">
    <property type="component" value="Unassembled WGS sequence"/>
</dbReference>
<keyword evidence="3" id="KW-1185">Reference proteome</keyword>